<name>A0AAJ5W5A8_9MICO</name>
<dbReference type="Pfam" id="PF01809">
    <property type="entry name" value="YidD"/>
    <property type="match status" value="1"/>
</dbReference>
<dbReference type="Proteomes" id="UP001213972">
    <property type="component" value="Chromosome"/>
</dbReference>
<reference evidence="2" key="1">
    <citation type="submission" date="2023-03" db="EMBL/GenBank/DDBJ databases">
        <title>Andean soil-derived lignocellulolytic bacterial consortium as a source of novel taxa and putative plastic-active enzymes.</title>
        <authorList>
            <person name="Diaz-Garcia L."/>
            <person name="Chuvochina M."/>
            <person name="Feuerriegel G."/>
            <person name="Bunk B."/>
            <person name="Sproer C."/>
            <person name="Streit W.R."/>
            <person name="Rodriguez L.M."/>
            <person name="Overmann J."/>
            <person name="Jimenez D.J."/>
        </authorList>
    </citation>
    <scope>NUCLEOTIDE SEQUENCE</scope>
    <source>
        <strain evidence="2">MAG 4610</strain>
    </source>
</reference>
<keyword evidence="1" id="KW-0472">Membrane</keyword>
<sequence>MPSYALGEGRLTASDPLGFVTLLPRNIVLAALHAYRATISHTYGDVCKYYPSCSAYAVGAVQQHGALKGAALTAARLARCHPWAQGGIDDVPAHAHFRHRLTPHGFVVHPRKD</sequence>
<dbReference type="PANTHER" id="PTHR33383:SF1">
    <property type="entry name" value="MEMBRANE PROTEIN INSERTION EFFICIENCY FACTOR-RELATED"/>
    <property type="match status" value="1"/>
</dbReference>
<comment type="function">
    <text evidence="1">Could be involved in insertion of integral membrane proteins into the membrane.</text>
</comment>
<dbReference type="PANTHER" id="PTHR33383">
    <property type="entry name" value="MEMBRANE PROTEIN INSERTION EFFICIENCY FACTOR-RELATED"/>
    <property type="match status" value="1"/>
</dbReference>
<evidence type="ECO:0000256" key="1">
    <source>
        <dbReference type="HAMAP-Rule" id="MF_00386"/>
    </source>
</evidence>
<accession>A0AAJ5W5A8</accession>
<comment type="similarity">
    <text evidence="1">Belongs to the UPF0161 family.</text>
</comment>
<dbReference type="HAMAP" id="MF_00386">
    <property type="entry name" value="UPF0161_YidD"/>
    <property type="match status" value="1"/>
</dbReference>
<evidence type="ECO:0000313" key="2">
    <source>
        <dbReference type="EMBL" id="WEK15076.1"/>
    </source>
</evidence>
<proteinExistence type="inferred from homology"/>
<gene>
    <name evidence="2" type="primary">yidD</name>
    <name evidence="2" type="ORF">P0Y48_11995</name>
</gene>
<dbReference type="SMART" id="SM01234">
    <property type="entry name" value="Haemolytic"/>
    <property type="match status" value="1"/>
</dbReference>
<protein>
    <recommendedName>
        <fullName evidence="1">Putative membrane protein insertion efficiency factor</fullName>
    </recommendedName>
</protein>
<dbReference type="GO" id="GO:0005886">
    <property type="term" value="C:plasma membrane"/>
    <property type="evidence" value="ECO:0007669"/>
    <property type="project" value="UniProtKB-SubCell"/>
</dbReference>
<keyword evidence="1" id="KW-1003">Cell membrane</keyword>
<dbReference type="AlphaFoldDB" id="A0AAJ5W5A8"/>
<dbReference type="EMBL" id="CP119321">
    <property type="protein sequence ID" value="WEK15076.1"/>
    <property type="molecule type" value="Genomic_DNA"/>
</dbReference>
<dbReference type="NCBIfam" id="TIGR00278">
    <property type="entry name" value="membrane protein insertion efficiency factor YidD"/>
    <property type="match status" value="1"/>
</dbReference>
<comment type="subcellular location">
    <subcellularLocation>
        <location evidence="1">Cell membrane</location>
        <topology evidence="1">Peripheral membrane protein</topology>
        <orientation evidence="1">Cytoplasmic side</orientation>
    </subcellularLocation>
</comment>
<dbReference type="InterPro" id="IPR002696">
    <property type="entry name" value="Membr_insert_effic_factor_YidD"/>
</dbReference>
<organism evidence="2 3">
    <name type="scientific">Candidatus Microbacterium phytovorans</name>
    <dbReference type="NCBI Taxonomy" id="3121374"/>
    <lineage>
        <taxon>Bacteria</taxon>
        <taxon>Bacillati</taxon>
        <taxon>Actinomycetota</taxon>
        <taxon>Actinomycetes</taxon>
        <taxon>Micrococcales</taxon>
        <taxon>Microbacteriaceae</taxon>
        <taxon>Microbacterium</taxon>
    </lineage>
</organism>
<evidence type="ECO:0000313" key="3">
    <source>
        <dbReference type="Proteomes" id="UP001213972"/>
    </source>
</evidence>